<protein>
    <submittedName>
        <fullName evidence="2">FKBP-type peptidyl-prolyl cis-trans isomerase</fullName>
        <ecNumber evidence="2">5.2.1.8</ecNumber>
    </submittedName>
</protein>
<reference evidence="3" key="1">
    <citation type="journal article" date="2019" name="Int. J. Syst. Evol. Microbiol.">
        <title>The Global Catalogue of Microorganisms (GCM) 10K type strain sequencing project: providing services to taxonomists for standard genome sequencing and annotation.</title>
        <authorList>
            <consortium name="The Broad Institute Genomics Platform"/>
            <consortium name="The Broad Institute Genome Sequencing Center for Infectious Disease"/>
            <person name="Wu L."/>
            <person name="Ma J."/>
        </authorList>
    </citation>
    <scope>NUCLEOTIDE SEQUENCE [LARGE SCALE GENOMIC DNA]</scope>
    <source>
        <strain evidence="3">CCUG 62114</strain>
    </source>
</reference>
<gene>
    <name evidence="2" type="ORF">ACFQ1O_07845</name>
</gene>
<organism evidence="2 3">
    <name type="scientific">Pseudofulvibacter geojedonensis</name>
    <dbReference type="NCBI Taxonomy" id="1123758"/>
    <lineage>
        <taxon>Bacteria</taxon>
        <taxon>Pseudomonadati</taxon>
        <taxon>Bacteroidota</taxon>
        <taxon>Flavobacteriia</taxon>
        <taxon>Flavobacteriales</taxon>
        <taxon>Flavobacteriaceae</taxon>
        <taxon>Pseudofulvibacter</taxon>
    </lineage>
</organism>
<dbReference type="InterPro" id="IPR028974">
    <property type="entry name" value="TSP_type-3_rpt"/>
</dbReference>
<comment type="caution">
    <text evidence="2">The sequence shown here is derived from an EMBL/GenBank/DDBJ whole genome shotgun (WGS) entry which is preliminary data.</text>
</comment>
<dbReference type="RefSeq" id="WP_377715116.1">
    <property type="nucleotide sequence ID" value="NZ_JBHTJM010000008.1"/>
</dbReference>
<dbReference type="PROSITE" id="PS51257">
    <property type="entry name" value="PROKAR_LIPOPROTEIN"/>
    <property type="match status" value="1"/>
</dbReference>
<dbReference type="EC" id="5.2.1.8" evidence="2"/>
<feature type="region of interest" description="Disordered" evidence="1">
    <location>
        <begin position="377"/>
        <end position="423"/>
    </location>
</feature>
<dbReference type="EMBL" id="JBHTJM010000008">
    <property type="protein sequence ID" value="MFD0963913.1"/>
    <property type="molecule type" value="Genomic_DNA"/>
</dbReference>
<evidence type="ECO:0000313" key="2">
    <source>
        <dbReference type="EMBL" id="MFD0963913.1"/>
    </source>
</evidence>
<dbReference type="SUPFAM" id="SSF103647">
    <property type="entry name" value="TSP type-3 repeat"/>
    <property type="match status" value="1"/>
</dbReference>
<dbReference type="Gene3D" id="3.10.50.40">
    <property type="match status" value="1"/>
</dbReference>
<keyword evidence="3" id="KW-1185">Reference proteome</keyword>
<evidence type="ECO:0000313" key="3">
    <source>
        <dbReference type="Proteomes" id="UP001596997"/>
    </source>
</evidence>
<feature type="compositionally biased region" description="Acidic residues" evidence="1">
    <location>
        <begin position="399"/>
        <end position="423"/>
    </location>
</feature>
<proteinExistence type="predicted"/>
<name>A0ABW3I259_9FLAO</name>
<dbReference type="GO" id="GO:0003755">
    <property type="term" value="F:peptidyl-prolyl cis-trans isomerase activity"/>
    <property type="evidence" value="ECO:0007669"/>
    <property type="project" value="UniProtKB-EC"/>
</dbReference>
<dbReference type="Proteomes" id="UP001596997">
    <property type="component" value="Unassembled WGS sequence"/>
</dbReference>
<keyword evidence="2" id="KW-0413">Isomerase</keyword>
<accession>A0ABW3I259</accession>
<sequence length="423" mass="46919">MMKYIFKAFLILTAIFIVVSCKKDESSTTANINLYVEQEPIDNAAIVEFLSTHYYNQEEFDNLSGDPSFHNNIKFYTNEVLADIDANEDGDKDDTNDTVVGYDSNGDGVIDANDDDHTTTFTRTLLINLPADKLYTKTITLKDPTTDEEVEHKLYVLNLNQGGGPVKPRFCDRAFIEYEGQTLSLYTFDEAVTPIQLDLSSSVRGFSEGISEFNVAGNLDGISAEADGEYPFEDFGVGAIFMPSGLGYYANPVGTQVPSYSPLIFKVKVFAETQLDHDLDGVPTYLEDVNLNRDLRDDNLDEDTFPNYADNDDDGDTVLTKEEVEIIELDPPYLAESDPEPTLAANEYIIRRRIDETAPAGANVVYTYVRIIDTDADGIPDYLDTDDDNDGTLTKNEDADGDGQVTDDDTDGDGIPDYLDTDN</sequence>
<feature type="compositionally biased region" description="Acidic residues" evidence="1">
    <location>
        <begin position="377"/>
        <end position="390"/>
    </location>
</feature>
<dbReference type="InterPro" id="IPR046357">
    <property type="entry name" value="PPIase_dom_sf"/>
</dbReference>
<evidence type="ECO:0000256" key="1">
    <source>
        <dbReference type="SAM" id="MobiDB-lite"/>
    </source>
</evidence>